<organism evidence="1 2">
    <name type="scientific">Marinovum algicola</name>
    <dbReference type="NCBI Taxonomy" id="42444"/>
    <lineage>
        <taxon>Bacteria</taxon>
        <taxon>Pseudomonadati</taxon>
        <taxon>Pseudomonadota</taxon>
        <taxon>Alphaproteobacteria</taxon>
        <taxon>Rhodobacterales</taxon>
        <taxon>Roseobacteraceae</taxon>
        <taxon>Marinovum</taxon>
    </lineage>
</organism>
<evidence type="ECO:0000313" key="1">
    <source>
        <dbReference type="EMBL" id="SEK05608.1"/>
    </source>
</evidence>
<gene>
    <name evidence="1" type="ORF">SAMN04487940_1224</name>
</gene>
<keyword evidence="2" id="KW-1185">Reference proteome</keyword>
<comment type="caution">
    <text evidence="1">The sequence shown here is derived from an EMBL/GenBank/DDBJ whole genome shotgun (WGS) entry which is preliminary data.</text>
</comment>
<dbReference type="Proteomes" id="UP000182932">
    <property type="component" value="Unassembled WGS sequence"/>
</dbReference>
<evidence type="ECO:0000313" key="2">
    <source>
        <dbReference type="Proteomes" id="UP000182932"/>
    </source>
</evidence>
<proteinExistence type="predicted"/>
<dbReference type="AlphaFoldDB" id="A0A975ZQG5"/>
<reference evidence="1 2" key="1">
    <citation type="submission" date="2016-10" db="EMBL/GenBank/DDBJ databases">
        <authorList>
            <person name="Varghese N."/>
            <person name="Submissions S."/>
        </authorList>
    </citation>
    <scope>NUCLEOTIDE SEQUENCE [LARGE SCALE GENOMIC DNA]</scope>
    <source>
        <strain evidence="1 2">FF3</strain>
    </source>
</reference>
<dbReference type="RefSeq" id="WP_139211510.1">
    <property type="nucleotide sequence ID" value="NZ_CATMKJ010000015.1"/>
</dbReference>
<accession>A0A975ZQG5</accession>
<name>A0A975ZQG5_9RHOB</name>
<protein>
    <submittedName>
        <fullName evidence="1">Uncharacterized protein</fullName>
    </submittedName>
</protein>
<sequence>MSKLLGDMPPLTTLIDGVEMTSEIVVRLVTIAYWQSHIAYTELMDNVVPRLHPLKRGFPLRVAERMDGDLVFEKGFAADLSNLIASLEAEIEAGTHVYWHGDEYHCRGGYEEVFREPGVDDFRRAVSELVVLHEAVVASTCAVRSMRDAGKLMSF</sequence>
<dbReference type="EMBL" id="FNYY01000022">
    <property type="protein sequence ID" value="SEK05608.1"/>
    <property type="molecule type" value="Genomic_DNA"/>
</dbReference>
<dbReference type="GeneID" id="80820481"/>